<dbReference type="EMBL" id="AP028215">
    <property type="protein sequence ID" value="BEI92326.1"/>
    <property type="molecule type" value="Genomic_DNA"/>
</dbReference>
<evidence type="ECO:0000313" key="8">
    <source>
        <dbReference type="Proteomes" id="UP001233271"/>
    </source>
</evidence>
<dbReference type="RefSeq" id="XP_060457591.1">
    <property type="nucleotide sequence ID" value="XM_060601060.1"/>
</dbReference>
<feature type="compositionally biased region" description="Basic and acidic residues" evidence="5">
    <location>
        <begin position="241"/>
        <end position="252"/>
    </location>
</feature>
<proteinExistence type="inferred from homology"/>
<comment type="subcellular location">
    <subcellularLocation>
        <location evidence="1">Nucleus</location>
    </subcellularLocation>
</comment>
<feature type="compositionally biased region" description="Basic and acidic residues" evidence="5">
    <location>
        <begin position="177"/>
        <end position="193"/>
    </location>
</feature>
<dbReference type="PANTHER" id="PTHR13112">
    <property type="entry name" value="UPF3 REGULATOR OF NONSENSE TRANSCRIPTS-LIKE PROTEIN"/>
    <property type="match status" value="1"/>
</dbReference>
<reference evidence="7" key="1">
    <citation type="journal article" date="2023" name="BMC Genomics">
        <title>Chromosome-level genome assemblies of Cutaneotrichosporon spp. (Trichosporonales, Basidiomycota) reveal imbalanced evolution between nucleotide sequences and chromosome synteny.</title>
        <authorList>
            <person name="Kobayashi Y."/>
            <person name="Kayamori A."/>
            <person name="Aoki K."/>
            <person name="Shiwa Y."/>
            <person name="Matsutani M."/>
            <person name="Fujita N."/>
            <person name="Sugita T."/>
            <person name="Iwasaki W."/>
            <person name="Tanaka N."/>
            <person name="Takashima M."/>
        </authorList>
    </citation>
    <scope>NUCLEOTIDE SEQUENCE</scope>
    <source>
        <strain evidence="7">HIS019</strain>
    </source>
</reference>
<dbReference type="InterPro" id="IPR039722">
    <property type="entry name" value="Upf3"/>
</dbReference>
<feature type="compositionally biased region" description="Gly residues" evidence="5">
    <location>
        <begin position="321"/>
        <end position="336"/>
    </location>
</feature>
<dbReference type="KEGG" id="ccac:CcaHIS019_0411460"/>
<dbReference type="GO" id="GO:0003729">
    <property type="term" value="F:mRNA binding"/>
    <property type="evidence" value="ECO:0007669"/>
    <property type="project" value="TreeGrafter"/>
</dbReference>
<evidence type="ECO:0000259" key="6">
    <source>
        <dbReference type="Pfam" id="PF03467"/>
    </source>
</evidence>
<dbReference type="GO" id="GO:0005737">
    <property type="term" value="C:cytoplasm"/>
    <property type="evidence" value="ECO:0007669"/>
    <property type="project" value="TreeGrafter"/>
</dbReference>
<dbReference type="AlphaFoldDB" id="A0AA48QWG5"/>
<evidence type="ECO:0000256" key="3">
    <source>
        <dbReference type="ARBA" id="ARBA00023161"/>
    </source>
</evidence>
<dbReference type="GO" id="GO:0000184">
    <property type="term" value="P:nuclear-transcribed mRNA catabolic process, nonsense-mediated decay"/>
    <property type="evidence" value="ECO:0007669"/>
    <property type="project" value="UniProtKB-KW"/>
</dbReference>
<accession>A0AA48QWG5</accession>
<dbReference type="InterPro" id="IPR005120">
    <property type="entry name" value="UPF3_dom"/>
</dbReference>
<dbReference type="Proteomes" id="UP001233271">
    <property type="component" value="Chromosome 4"/>
</dbReference>
<dbReference type="Pfam" id="PF03467">
    <property type="entry name" value="Smg4_UPF3"/>
    <property type="match status" value="1"/>
</dbReference>
<dbReference type="GeneID" id="85496196"/>
<keyword evidence="3" id="KW-0866">Nonsense-mediated mRNA decay</keyword>
<dbReference type="PANTHER" id="PTHR13112:SF0">
    <property type="entry name" value="FI21285P1"/>
    <property type="match status" value="1"/>
</dbReference>
<protein>
    <recommendedName>
        <fullName evidence="6">UPF3 domain-containing protein</fullName>
    </recommendedName>
</protein>
<keyword evidence="4" id="KW-0539">Nucleus</keyword>
<evidence type="ECO:0000313" key="7">
    <source>
        <dbReference type="EMBL" id="BEI92326.1"/>
    </source>
</evidence>
<organism evidence="7 8">
    <name type="scientific">Cutaneotrichosporon cavernicola</name>
    <dbReference type="NCBI Taxonomy" id="279322"/>
    <lineage>
        <taxon>Eukaryota</taxon>
        <taxon>Fungi</taxon>
        <taxon>Dikarya</taxon>
        <taxon>Basidiomycota</taxon>
        <taxon>Agaricomycotina</taxon>
        <taxon>Tremellomycetes</taxon>
        <taxon>Trichosporonales</taxon>
        <taxon>Trichosporonaceae</taxon>
        <taxon>Cutaneotrichosporon</taxon>
    </lineage>
</organism>
<feature type="domain" description="UPF3" evidence="6">
    <location>
        <begin position="10"/>
        <end position="161"/>
    </location>
</feature>
<sequence length="394" mass="41095">MPRGTKTPTARLKLVIRRLPPTLPEETFWRVVEPFVEGKYAWRRYVKGRPGDAYGVHPQHSRAYVLMNDTESLIAFHAGFDGHIFRAKTGAEFQAVVEYAAIEKTPYKAKAKKDAREGTIDDDPDFLAFLENRGVVETKPPLEIAPPPPQPTSTPLLDALRASASKSRAKAAKKKEKAAAKKDDKGTNAEAKSDKARAAALASISEAANKRAPKAGGGAVVMVAGKGREVFVAPADTVQDGDPRVSTKSDKEKKKRKPRKKKEAADEGGEPPSAAGGVGAGPGPAKEAAGKKDARAEGGVAVVDEASTDSKRRNRNRKRGGGGGGAGAGVGAGGGESRPAPVDGGGVEETASGLSRRQKARAAREQGGGAGGPPSAPRGRGRGGILPTEARIDM</sequence>
<dbReference type="GO" id="GO:0045727">
    <property type="term" value="P:positive regulation of translation"/>
    <property type="evidence" value="ECO:0007669"/>
    <property type="project" value="TreeGrafter"/>
</dbReference>
<dbReference type="GO" id="GO:0005730">
    <property type="term" value="C:nucleolus"/>
    <property type="evidence" value="ECO:0007669"/>
    <property type="project" value="TreeGrafter"/>
</dbReference>
<feature type="region of interest" description="Disordered" evidence="5">
    <location>
        <begin position="231"/>
        <end position="394"/>
    </location>
</feature>
<comment type="similarity">
    <text evidence="2">Belongs to the RENT3 family.</text>
</comment>
<keyword evidence="8" id="KW-1185">Reference proteome</keyword>
<name>A0AA48QWG5_9TREE</name>
<evidence type="ECO:0000256" key="2">
    <source>
        <dbReference type="ARBA" id="ARBA00005991"/>
    </source>
</evidence>
<dbReference type="InterPro" id="IPR035979">
    <property type="entry name" value="RBD_domain_sf"/>
</dbReference>
<feature type="region of interest" description="Disordered" evidence="5">
    <location>
        <begin position="162"/>
        <end position="193"/>
    </location>
</feature>
<evidence type="ECO:0000256" key="5">
    <source>
        <dbReference type="SAM" id="MobiDB-lite"/>
    </source>
</evidence>
<feature type="compositionally biased region" description="Basic residues" evidence="5">
    <location>
        <begin position="253"/>
        <end position="262"/>
    </location>
</feature>
<evidence type="ECO:0000256" key="1">
    <source>
        <dbReference type="ARBA" id="ARBA00004123"/>
    </source>
</evidence>
<evidence type="ECO:0000256" key="4">
    <source>
        <dbReference type="ARBA" id="ARBA00023242"/>
    </source>
</evidence>
<feature type="compositionally biased region" description="Basic residues" evidence="5">
    <location>
        <begin position="167"/>
        <end position="176"/>
    </location>
</feature>
<dbReference type="InterPro" id="IPR012677">
    <property type="entry name" value="Nucleotide-bd_a/b_plait_sf"/>
</dbReference>
<dbReference type="Gene3D" id="3.30.70.330">
    <property type="match status" value="1"/>
</dbReference>
<dbReference type="SUPFAM" id="SSF54928">
    <property type="entry name" value="RNA-binding domain, RBD"/>
    <property type="match status" value="1"/>
</dbReference>
<dbReference type="CDD" id="cd12455">
    <property type="entry name" value="RRM_like_Smg4_UPF3"/>
    <property type="match status" value="1"/>
</dbReference>
<gene>
    <name evidence="7" type="ORF">CcaverHIS019_0411460</name>
</gene>